<dbReference type="RefSeq" id="WP_194451709.1">
    <property type="nucleotide sequence ID" value="NZ_CP063849.1"/>
</dbReference>
<keyword evidence="5" id="KW-1185">Reference proteome</keyword>
<evidence type="ECO:0000256" key="1">
    <source>
        <dbReference type="ARBA" id="ARBA00023125"/>
    </source>
</evidence>
<dbReference type="GO" id="GO:0000160">
    <property type="term" value="P:phosphorelay signal transduction system"/>
    <property type="evidence" value="ECO:0007669"/>
    <property type="project" value="InterPro"/>
</dbReference>
<dbReference type="SUPFAM" id="SSF48452">
    <property type="entry name" value="TPR-like"/>
    <property type="match status" value="1"/>
</dbReference>
<dbReference type="Gene3D" id="3.40.50.10610">
    <property type="entry name" value="ABC-type transport auxiliary lipoprotein component"/>
    <property type="match status" value="1"/>
</dbReference>
<dbReference type="SUPFAM" id="SSF46894">
    <property type="entry name" value="C-terminal effector domain of the bipartite response regulators"/>
    <property type="match status" value="1"/>
</dbReference>
<dbReference type="AlphaFoldDB" id="A0A7S7NUG6"/>
<dbReference type="GO" id="GO:0006355">
    <property type="term" value="P:regulation of DNA-templated transcription"/>
    <property type="evidence" value="ECO:0007669"/>
    <property type="project" value="InterPro"/>
</dbReference>
<dbReference type="PROSITE" id="PS51755">
    <property type="entry name" value="OMPR_PHOB"/>
    <property type="match status" value="1"/>
</dbReference>
<dbReference type="SMART" id="SM00862">
    <property type="entry name" value="Trans_reg_C"/>
    <property type="match status" value="1"/>
</dbReference>
<dbReference type="InterPro" id="IPR001867">
    <property type="entry name" value="OmpR/PhoB-type_DNA-bd"/>
</dbReference>
<protein>
    <submittedName>
        <fullName evidence="4">Winged helix-turn-helix domain-containing protein</fullName>
    </submittedName>
</protein>
<dbReference type="GO" id="GO:0003677">
    <property type="term" value="F:DNA binding"/>
    <property type="evidence" value="ECO:0007669"/>
    <property type="project" value="UniProtKB-UniRule"/>
</dbReference>
<dbReference type="Gene3D" id="1.25.40.10">
    <property type="entry name" value="Tetratricopeptide repeat domain"/>
    <property type="match status" value="1"/>
</dbReference>
<dbReference type="InterPro" id="IPR036388">
    <property type="entry name" value="WH-like_DNA-bd_sf"/>
</dbReference>
<feature type="domain" description="OmpR/PhoB-type" evidence="3">
    <location>
        <begin position="2"/>
        <end position="99"/>
    </location>
</feature>
<dbReference type="Gene3D" id="1.10.10.10">
    <property type="entry name" value="Winged helix-like DNA-binding domain superfamily/Winged helix DNA-binding domain"/>
    <property type="match status" value="1"/>
</dbReference>
<proteinExistence type="predicted"/>
<evidence type="ECO:0000313" key="5">
    <source>
        <dbReference type="Proteomes" id="UP000593892"/>
    </source>
</evidence>
<evidence type="ECO:0000313" key="4">
    <source>
        <dbReference type="EMBL" id="QOY90047.1"/>
    </source>
</evidence>
<evidence type="ECO:0000256" key="2">
    <source>
        <dbReference type="PROSITE-ProRule" id="PRU01091"/>
    </source>
</evidence>
<dbReference type="InterPro" id="IPR016032">
    <property type="entry name" value="Sig_transdc_resp-reg_C-effctor"/>
</dbReference>
<accession>A0A7S7NUG6</accession>
<organism evidence="4 5">
    <name type="scientific">Paludibaculum fermentans</name>
    <dbReference type="NCBI Taxonomy" id="1473598"/>
    <lineage>
        <taxon>Bacteria</taxon>
        <taxon>Pseudomonadati</taxon>
        <taxon>Acidobacteriota</taxon>
        <taxon>Terriglobia</taxon>
        <taxon>Bryobacterales</taxon>
        <taxon>Bryobacteraceae</taxon>
        <taxon>Paludibaculum</taxon>
    </lineage>
</organism>
<dbReference type="CDD" id="cd00383">
    <property type="entry name" value="trans_reg_C"/>
    <property type="match status" value="1"/>
</dbReference>
<sequence>MARCFEFGDFRLNERERTLLRAGVPVKVTPKAFDVLCVLLGSGNTLVEKDTLLRMVWGDVHVDEAVLARAISDLRKALGQTERQEWIETVPKFGYRFAAEVHAPRMEAPGEASPPGKSRLWLQATVLAIILVAILLAWGATRPGNRIHRLAVMPFQVVGGPAHDAALSVGLADALITRLSNLDGLVVRPLSAVRRFELDPTDPLQAAKQLDADVVLEGTVQFSEGSVRAGIRLIRATDGKALWAESIESQANRLFALEDSIAEEVAAKLALHLQAASLPGGTPRRELNPEAHLLYVDGRYEWGKRSREGLERGAAFFRQAIEAEPSYARAFSGLADCYLLLGAYGYYPQLEMLPKAKVTALRALQLDPDLAEAHATLGLINENLDWDWKEAERQYRESIRLATNYSTAHHWYAEFLSILGRFEESGSEFARAREIDPISPIVQVDEAQLYFFERNYGRNLELLEQVARHEPSFALARERIAFTYMMLGREEDAFRTAMTLPDCAANTGDCRRIWTAWLPRRDASAARAALQQLEADALAGRVPPHVVMFGHLRQTHEKEALDWLDRMASSHAVWLITAKVNPIFDPVRQHPRAKAVLAKLHLM</sequence>
<dbReference type="KEGG" id="pfer:IRI77_08865"/>
<dbReference type="Proteomes" id="UP000593892">
    <property type="component" value="Chromosome"/>
</dbReference>
<dbReference type="InterPro" id="IPR011990">
    <property type="entry name" value="TPR-like_helical_dom_sf"/>
</dbReference>
<dbReference type="EMBL" id="CP063849">
    <property type="protein sequence ID" value="QOY90047.1"/>
    <property type="molecule type" value="Genomic_DNA"/>
</dbReference>
<evidence type="ECO:0000259" key="3">
    <source>
        <dbReference type="PROSITE" id="PS51755"/>
    </source>
</evidence>
<feature type="DNA-binding region" description="OmpR/PhoB-type" evidence="2">
    <location>
        <begin position="2"/>
        <end position="99"/>
    </location>
</feature>
<name>A0A7S7NUG6_PALFE</name>
<reference evidence="4 5" key="1">
    <citation type="submission" date="2020-10" db="EMBL/GenBank/DDBJ databases">
        <title>Complete genome sequence of Paludibaculum fermentans P105T, a facultatively anaerobic acidobacterium capable of dissimilatory Fe(III) reduction.</title>
        <authorList>
            <person name="Dedysh S.N."/>
            <person name="Beletsky A.V."/>
            <person name="Kulichevskaya I.S."/>
            <person name="Mardanov A.V."/>
            <person name="Ravin N.V."/>
        </authorList>
    </citation>
    <scope>NUCLEOTIDE SEQUENCE [LARGE SCALE GENOMIC DNA]</scope>
    <source>
        <strain evidence="4 5">P105</strain>
    </source>
</reference>
<keyword evidence="1 2" id="KW-0238">DNA-binding</keyword>
<gene>
    <name evidence="4" type="ORF">IRI77_08865</name>
</gene>
<dbReference type="Pfam" id="PF00486">
    <property type="entry name" value="Trans_reg_C"/>
    <property type="match status" value="1"/>
</dbReference>